<dbReference type="eggNOG" id="COG2818">
    <property type="taxonomic scope" value="Bacteria"/>
</dbReference>
<gene>
    <name evidence="2" type="ORF">HMPREF9020_01132</name>
</gene>
<dbReference type="HOGENOM" id="CLU_083758_1_0_11"/>
<dbReference type="AlphaFoldDB" id="W5IGU8"/>
<evidence type="ECO:0000256" key="1">
    <source>
        <dbReference type="PIRSR" id="PIRSR605019-1"/>
    </source>
</evidence>
<dbReference type="InterPro" id="IPR052891">
    <property type="entry name" value="DNA-3mA_glycosylase"/>
</dbReference>
<dbReference type="PANTHER" id="PTHR30037">
    <property type="entry name" value="DNA-3-METHYLADENINE GLYCOSYLASE 1"/>
    <property type="match status" value="1"/>
</dbReference>
<proteinExistence type="predicted"/>
<dbReference type="Gene3D" id="1.10.340.30">
    <property type="entry name" value="Hypothetical protein, domain 2"/>
    <property type="match status" value="1"/>
</dbReference>
<organism evidence="2 3">
    <name type="scientific">Scardovia inopinata F0304</name>
    <dbReference type="NCBI Taxonomy" id="641146"/>
    <lineage>
        <taxon>Bacteria</taxon>
        <taxon>Bacillati</taxon>
        <taxon>Actinomycetota</taxon>
        <taxon>Actinomycetes</taxon>
        <taxon>Bifidobacteriales</taxon>
        <taxon>Bifidobacteriaceae</taxon>
        <taxon>Scardovia</taxon>
    </lineage>
</organism>
<dbReference type="GO" id="GO:0046872">
    <property type="term" value="F:metal ion binding"/>
    <property type="evidence" value="ECO:0007669"/>
    <property type="project" value="UniProtKB-KW"/>
</dbReference>
<dbReference type="PANTHER" id="PTHR30037:SF4">
    <property type="entry name" value="DNA-3-METHYLADENINE GLYCOSYLASE I"/>
    <property type="match status" value="1"/>
</dbReference>
<reference evidence="2 3" key="1">
    <citation type="submission" date="2012-01" db="EMBL/GenBank/DDBJ databases">
        <title>The Genome Sequence of Scardovia inopinata F0304.</title>
        <authorList>
            <consortium name="The Broad Institute Genome Sequencing Platform"/>
            <person name="Earl A."/>
            <person name="Ward D."/>
            <person name="Feldgarden M."/>
            <person name="Gevers D."/>
            <person name="Izard J."/>
            <person name="Baranova O.V."/>
            <person name="Blanton J.M."/>
            <person name="Tanner A.C."/>
            <person name="Dewhirst F.E."/>
            <person name="Young S.K."/>
            <person name="Zeng Q."/>
            <person name="Gargeya S."/>
            <person name="Fitzgerald M."/>
            <person name="Haas B."/>
            <person name="Abouelleil A."/>
            <person name="Alvarado L."/>
            <person name="Arachchi H.M."/>
            <person name="Berlin A."/>
            <person name="Chapman S.B."/>
            <person name="Gearin G."/>
            <person name="Goldberg J."/>
            <person name="Griggs A."/>
            <person name="Gujja S."/>
            <person name="Hansen M."/>
            <person name="Heiman D."/>
            <person name="Howarth C."/>
            <person name="Larimer J."/>
            <person name="Lui A."/>
            <person name="MacDonald P.J."/>
            <person name="McCowen C."/>
            <person name="Montmayeur A."/>
            <person name="Murphy C."/>
            <person name="Neiman D."/>
            <person name="Pearson M."/>
            <person name="Priest M."/>
            <person name="Roberts A."/>
            <person name="Saif S."/>
            <person name="Shea T."/>
            <person name="Sisk P."/>
            <person name="Stolte C."/>
            <person name="Sykes S."/>
            <person name="Wortman J."/>
            <person name="Nusbaum C."/>
            <person name="Birren B."/>
        </authorList>
    </citation>
    <scope>NUCLEOTIDE SEQUENCE [LARGE SCALE GENOMIC DNA]</scope>
    <source>
        <strain evidence="2 3">F0304</strain>
    </source>
</reference>
<dbReference type="RefSeq" id="WP_006293516.1">
    <property type="nucleotide sequence ID" value="NZ_GG770226.1"/>
</dbReference>
<sequence length="191" mass="22047">MPKRCTWAAGGNELLKHYHDREWGTPCHSDQKLFELLSLEIFQAGLSWQTVLNKRQALDDALANFDFQILSSFEGQLPKLLTNQAIIRNQRKLLAIIHNARIVSDMVMRGQSFDAYLWQFVHYQPIQHHYQSHLQIPKTNQLAIQISQTMKSAGFRFTGPVVSYSFLQAAGIINDHETTCFRYSKLSQPKK</sequence>
<dbReference type="EMBL" id="ADCX01000008">
    <property type="protein sequence ID" value="EFG26059.1"/>
    <property type="molecule type" value="Genomic_DNA"/>
</dbReference>
<name>W5IGU8_SCAIO</name>
<dbReference type="Pfam" id="PF03352">
    <property type="entry name" value="Adenine_glyco"/>
    <property type="match status" value="1"/>
</dbReference>
<evidence type="ECO:0000313" key="2">
    <source>
        <dbReference type="EMBL" id="EFG26059.1"/>
    </source>
</evidence>
<dbReference type="InterPro" id="IPR005019">
    <property type="entry name" value="Adenine_glyco"/>
</dbReference>
<protein>
    <submittedName>
        <fullName evidence="2">DNA-3-methyladenine glycosylase I</fullName>
    </submittedName>
</protein>
<dbReference type="GO" id="GO:0006284">
    <property type="term" value="P:base-excision repair"/>
    <property type="evidence" value="ECO:0007669"/>
    <property type="project" value="InterPro"/>
</dbReference>
<keyword evidence="1" id="KW-0862">Zinc</keyword>
<feature type="binding site" evidence="1">
    <location>
        <position position="5"/>
    </location>
    <ligand>
        <name>Zn(2+)</name>
        <dbReference type="ChEBI" id="CHEBI:29105"/>
    </ligand>
</feature>
<keyword evidence="1" id="KW-0479">Metal-binding</keyword>
<dbReference type="GO" id="GO:0008725">
    <property type="term" value="F:DNA-3-methyladenine glycosylase activity"/>
    <property type="evidence" value="ECO:0007669"/>
    <property type="project" value="InterPro"/>
</dbReference>
<feature type="binding site" evidence="1">
    <location>
        <position position="180"/>
    </location>
    <ligand>
        <name>Zn(2+)</name>
        <dbReference type="ChEBI" id="CHEBI:29105"/>
    </ligand>
</feature>
<feature type="binding site" evidence="1">
    <location>
        <position position="176"/>
    </location>
    <ligand>
        <name>Zn(2+)</name>
        <dbReference type="ChEBI" id="CHEBI:29105"/>
    </ligand>
</feature>
<dbReference type="InterPro" id="IPR011257">
    <property type="entry name" value="DNA_glycosylase"/>
</dbReference>
<dbReference type="Proteomes" id="UP000005777">
    <property type="component" value="Unassembled WGS sequence"/>
</dbReference>
<evidence type="ECO:0000313" key="3">
    <source>
        <dbReference type="Proteomes" id="UP000005777"/>
    </source>
</evidence>
<feature type="binding site" evidence="1">
    <location>
        <position position="19"/>
    </location>
    <ligand>
        <name>Zn(2+)</name>
        <dbReference type="ChEBI" id="CHEBI:29105"/>
    </ligand>
</feature>
<comment type="caution">
    <text evidence="2">The sequence shown here is derived from an EMBL/GenBank/DDBJ whole genome shotgun (WGS) entry which is preliminary data.</text>
</comment>
<accession>W5IGU8</accession>
<dbReference type="SUPFAM" id="SSF48150">
    <property type="entry name" value="DNA-glycosylase"/>
    <property type="match status" value="1"/>
</dbReference>
<keyword evidence="3" id="KW-1185">Reference proteome</keyword>